<comment type="caution">
    <text evidence="2">The sequence shown here is derived from an EMBL/GenBank/DDBJ whole genome shotgun (WGS) entry which is preliminary data.</text>
</comment>
<dbReference type="Proteomes" id="UP001519887">
    <property type="component" value="Unassembled WGS sequence"/>
</dbReference>
<dbReference type="Pfam" id="PF13487">
    <property type="entry name" value="HD_5"/>
    <property type="match status" value="1"/>
</dbReference>
<dbReference type="PANTHER" id="PTHR43155:SF2">
    <property type="entry name" value="CYCLIC DI-GMP PHOSPHODIESTERASE PA4108"/>
    <property type="match status" value="1"/>
</dbReference>
<evidence type="ECO:0000313" key="2">
    <source>
        <dbReference type="EMBL" id="MBW7453955.1"/>
    </source>
</evidence>
<dbReference type="InterPro" id="IPR006675">
    <property type="entry name" value="HDIG_dom"/>
</dbReference>
<dbReference type="NCBIfam" id="TIGR00277">
    <property type="entry name" value="HDIG"/>
    <property type="match status" value="1"/>
</dbReference>
<dbReference type="SMART" id="SM00471">
    <property type="entry name" value="HDc"/>
    <property type="match status" value="1"/>
</dbReference>
<evidence type="ECO:0000313" key="3">
    <source>
        <dbReference type="Proteomes" id="UP001519887"/>
    </source>
</evidence>
<feature type="domain" description="HD-GYP" evidence="1">
    <location>
        <begin position="1"/>
        <end position="185"/>
    </location>
</feature>
<dbReference type="CDD" id="cd00077">
    <property type="entry name" value="HDc"/>
    <property type="match status" value="1"/>
</dbReference>
<protein>
    <submittedName>
        <fullName evidence="2">HD domain-containing protein</fullName>
    </submittedName>
</protein>
<dbReference type="SUPFAM" id="SSF109604">
    <property type="entry name" value="HD-domain/PDEase-like"/>
    <property type="match status" value="1"/>
</dbReference>
<keyword evidence="3" id="KW-1185">Reference proteome</keyword>
<proteinExistence type="predicted"/>
<organism evidence="2 3">
    <name type="scientific">Paenibacillus sepulcri</name>
    <dbReference type="NCBI Taxonomy" id="359917"/>
    <lineage>
        <taxon>Bacteria</taxon>
        <taxon>Bacillati</taxon>
        <taxon>Bacillota</taxon>
        <taxon>Bacilli</taxon>
        <taxon>Bacillales</taxon>
        <taxon>Paenibacillaceae</taxon>
        <taxon>Paenibacillus</taxon>
    </lineage>
</organism>
<name>A0ABS7BZ74_9BACL</name>
<sequence length="186" mass="21597">MNSLEIKSPRTYQHGVRVAFLAEKFAPALQLDNSEKEMLIRGCFLHDIGKLFVPSRILEQEGPLSDQQWKIIKLHPELGAELLLEQVYTEQGIVDLVKHHHERWDGNGYPSGLKGKEIPFQARVCAILDAFDCMLTTRSYRKPVTFEEAKTELILHKNKQFDGEIVDLFLSLSEQMSDLYYFFRKR</sequence>
<reference evidence="2 3" key="1">
    <citation type="submission" date="2021-07" db="EMBL/GenBank/DDBJ databases">
        <title>Paenibacillus radiodurans sp. nov., isolated from the southeastern edge of Tengger Desert.</title>
        <authorList>
            <person name="Zhang G."/>
        </authorList>
    </citation>
    <scope>NUCLEOTIDE SEQUENCE [LARGE SCALE GENOMIC DNA]</scope>
    <source>
        <strain evidence="2 3">CCM 7311</strain>
    </source>
</reference>
<dbReference type="InterPro" id="IPR003607">
    <property type="entry name" value="HD/PDEase_dom"/>
</dbReference>
<dbReference type="Gene3D" id="1.10.3210.10">
    <property type="entry name" value="Hypothetical protein af1432"/>
    <property type="match status" value="1"/>
</dbReference>
<dbReference type="InterPro" id="IPR037522">
    <property type="entry name" value="HD_GYP_dom"/>
</dbReference>
<evidence type="ECO:0000259" key="1">
    <source>
        <dbReference type="PROSITE" id="PS51832"/>
    </source>
</evidence>
<accession>A0ABS7BZ74</accession>
<gene>
    <name evidence="2" type="ORF">K0U00_07885</name>
</gene>
<dbReference type="PROSITE" id="PS51832">
    <property type="entry name" value="HD_GYP"/>
    <property type="match status" value="1"/>
</dbReference>
<dbReference type="EMBL" id="JAHZIK010000136">
    <property type="protein sequence ID" value="MBW7453955.1"/>
    <property type="molecule type" value="Genomic_DNA"/>
</dbReference>
<dbReference type="PANTHER" id="PTHR43155">
    <property type="entry name" value="CYCLIC DI-GMP PHOSPHODIESTERASE PA4108-RELATED"/>
    <property type="match status" value="1"/>
</dbReference>